<dbReference type="GO" id="GO:0004252">
    <property type="term" value="F:serine-type endopeptidase activity"/>
    <property type="evidence" value="ECO:0007669"/>
    <property type="project" value="InterPro"/>
</dbReference>
<feature type="domain" description="Peptidase S1" evidence="11">
    <location>
        <begin position="302"/>
        <end position="558"/>
    </location>
</feature>
<evidence type="ECO:0000256" key="6">
    <source>
        <dbReference type="ARBA" id="ARBA00022825"/>
    </source>
</evidence>
<keyword evidence="2" id="KW-0964">Secreted</keyword>
<name>A0A8K0FWZ5_IGNLU</name>
<evidence type="ECO:0000256" key="10">
    <source>
        <dbReference type="SAM" id="SignalP"/>
    </source>
</evidence>
<evidence type="ECO:0000313" key="12">
    <source>
        <dbReference type="EMBL" id="KAF2882840.1"/>
    </source>
</evidence>
<evidence type="ECO:0000256" key="5">
    <source>
        <dbReference type="ARBA" id="ARBA00022801"/>
    </source>
</evidence>
<feature type="signal peptide" evidence="10">
    <location>
        <begin position="1"/>
        <end position="21"/>
    </location>
</feature>
<comment type="subcellular location">
    <subcellularLocation>
        <location evidence="1">Secreted</location>
    </subcellularLocation>
</comment>
<reference evidence="12" key="1">
    <citation type="submission" date="2019-08" db="EMBL/GenBank/DDBJ databases">
        <title>The genome of the North American firefly Photinus pyralis.</title>
        <authorList>
            <consortium name="Photinus pyralis genome working group"/>
            <person name="Fallon T.R."/>
            <person name="Sander Lower S.E."/>
            <person name="Weng J.-K."/>
        </authorList>
    </citation>
    <scope>NUCLEOTIDE SEQUENCE</scope>
    <source>
        <strain evidence="12">TRF0915ILg1</strain>
        <tissue evidence="12">Whole body</tissue>
    </source>
</reference>
<dbReference type="PANTHER" id="PTHR24260">
    <property type="match status" value="1"/>
</dbReference>
<evidence type="ECO:0000313" key="13">
    <source>
        <dbReference type="Proteomes" id="UP000801492"/>
    </source>
</evidence>
<dbReference type="InterPro" id="IPR001314">
    <property type="entry name" value="Peptidase_S1A"/>
</dbReference>
<dbReference type="InterPro" id="IPR043504">
    <property type="entry name" value="Peptidase_S1_PA_chymotrypsin"/>
</dbReference>
<dbReference type="InterPro" id="IPR031986">
    <property type="entry name" value="GD_N"/>
</dbReference>
<keyword evidence="4 10" id="KW-0732">Signal</keyword>
<dbReference type="CDD" id="cd00190">
    <property type="entry name" value="Tryp_SPc"/>
    <property type="match status" value="1"/>
</dbReference>
<evidence type="ECO:0000256" key="1">
    <source>
        <dbReference type="ARBA" id="ARBA00004613"/>
    </source>
</evidence>
<keyword evidence="7" id="KW-0865">Zymogen</keyword>
<dbReference type="OrthoDB" id="6147874at2759"/>
<sequence length="558" mass="62609">MLLLKTLVAVVFFLLSEQINAQNDFQSPCPRLFVYEARKNEPDKWYGIVTLLSETDLSGIWLRLIFDRPSLQLGNWFGEIVTTDNKEYLVKNRNFHLKANVPQTVEFYVKYNPNEPIPKLMSFRLNARTVCPEGLPTEVPPATMQLQTSNALGADKVTTATPPRGNGGGAGGGGGGGGGGGSSSGGNFPWLQGTSSSDEFYPGDFNLFNQPNQQGPVDNTDINSICGTVVTKPRTKRQTYRYYYSYPEYQRNYQNQYQNRNQNPYQYENQYYNYYDNTAQNEGLSNRVLSYVRNLAQPRPLITYGQVTREGEFPWHAALYHAKGIDLAYICGASLVSTYHVITVAHCVTLRRSQKPLNPENLVVYLGKYYLKRFSSPGIQDRTVSEIIPHPQYNPQSYGNDIAVVKFAAAVDITDYVRPVCLWQESPDLSTVLSKQGNVVGWGFDETGKVTDQLMQAKMPVVSQETCIFSFPDFYSRFASGNTYCAGFRNGTSVCNGDSGGGMVFPKPNSNPRNPRWQLRGLVSISVALQNQFKCDASHYVVFTDAAKYLDWIKKSMK</sequence>
<dbReference type="SUPFAM" id="SSF50494">
    <property type="entry name" value="Trypsin-like serine proteases"/>
    <property type="match status" value="1"/>
</dbReference>
<dbReference type="GO" id="GO:0006508">
    <property type="term" value="P:proteolysis"/>
    <property type="evidence" value="ECO:0007669"/>
    <property type="project" value="UniProtKB-KW"/>
</dbReference>
<evidence type="ECO:0000256" key="3">
    <source>
        <dbReference type="ARBA" id="ARBA00022670"/>
    </source>
</evidence>
<dbReference type="FunFam" id="2.40.10.10:FF:000146">
    <property type="entry name" value="Serine protease 53"/>
    <property type="match status" value="1"/>
</dbReference>
<gene>
    <name evidence="12" type="ORF">ILUMI_23352</name>
</gene>
<dbReference type="InterPro" id="IPR001254">
    <property type="entry name" value="Trypsin_dom"/>
</dbReference>
<keyword evidence="3" id="KW-0645">Protease</keyword>
<evidence type="ECO:0000256" key="4">
    <source>
        <dbReference type="ARBA" id="ARBA00022729"/>
    </source>
</evidence>
<dbReference type="InterPro" id="IPR009003">
    <property type="entry name" value="Peptidase_S1_PA"/>
</dbReference>
<evidence type="ECO:0000259" key="11">
    <source>
        <dbReference type="PROSITE" id="PS50240"/>
    </source>
</evidence>
<dbReference type="PROSITE" id="PS50240">
    <property type="entry name" value="TRYPSIN_DOM"/>
    <property type="match status" value="1"/>
</dbReference>
<keyword evidence="13" id="KW-1185">Reference proteome</keyword>
<keyword evidence="5" id="KW-0378">Hydrolase</keyword>
<evidence type="ECO:0000256" key="9">
    <source>
        <dbReference type="SAM" id="MobiDB-lite"/>
    </source>
</evidence>
<evidence type="ECO:0000256" key="2">
    <source>
        <dbReference type="ARBA" id="ARBA00022525"/>
    </source>
</evidence>
<feature type="compositionally biased region" description="Polar residues" evidence="9">
    <location>
        <begin position="207"/>
        <end position="220"/>
    </location>
</feature>
<protein>
    <recommendedName>
        <fullName evidence="11">Peptidase S1 domain-containing protein</fullName>
    </recommendedName>
</protein>
<feature type="compositionally biased region" description="Gly residues" evidence="9">
    <location>
        <begin position="165"/>
        <end position="184"/>
    </location>
</feature>
<dbReference type="SMART" id="SM00020">
    <property type="entry name" value="Tryp_SPc"/>
    <property type="match status" value="1"/>
</dbReference>
<feature type="chain" id="PRO_5035432358" description="Peptidase S1 domain-containing protein" evidence="10">
    <location>
        <begin position="22"/>
        <end position="558"/>
    </location>
</feature>
<accession>A0A8K0FWZ5</accession>
<dbReference type="PANTHER" id="PTHR24260:SF143">
    <property type="entry name" value="SERINE PROTEASE GD-LIKE PROTEIN"/>
    <property type="match status" value="1"/>
</dbReference>
<dbReference type="GO" id="GO:0005576">
    <property type="term" value="C:extracellular region"/>
    <property type="evidence" value="ECO:0007669"/>
    <property type="project" value="UniProtKB-SubCell"/>
</dbReference>
<dbReference type="Pfam" id="PF16030">
    <property type="entry name" value="GD_N"/>
    <property type="match status" value="1"/>
</dbReference>
<dbReference type="EMBL" id="VTPC01090587">
    <property type="protein sequence ID" value="KAF2882840.1"/>
    <property type="molecule type" value="Genomic_DNA"/>
</dbReference>
<organism evidence="12 13">
    <name type="scientific">Ignelater luminosus</name>
    <name type="common">Cucubano</name>
    <name type="synonym">Pyrophorus luminosus</name>
    <dbReference type="NCBI Taxonomy" id="2038154"/>
    <lineage>
        <taxon>Eukaryota</taxon>
        <taxon>Metazoa</taxon>
        <taxon>Ecdysozoa</taxon>
        <taxon>Arthropoda</taxon>
        <taxon>Hexapoda</taxon>
        <taxon>Insecta</taxon>
        <taxon>Pterygota</taxon>
        <taxon>Neoptera</taxon>
        <taxon>Endopterygota</taxon>
        <taxon>Coleoptera</taxon>
        <taxon>Polyphaga</taxon>
        <taxon>Elateriformia</taxon>
        <taxon>Elateroidea</taxon>
        <taxon>Elateridae</taxon>
        <taxon>Agrypninae</taxon>
        <taxon>Pyrophorini</taxon>
        <taxon>Ignelater</taxon>
    </lineage>
</organism>
<keyword evidence="6" id="KW-0720">Serine protease</keyword>
<feature type="region of interest" description="Disordered" evidence="9">
    <location>
        <begin position="156"/>
        <end position="193"/>
    </location>
</feature>
<dbReference type="Pfam" id="PF00089">
    <property type="entry name" value="Trypsin"/>
    <property type="match status" value="1"/>
</dbReference>
<dbReference type="InterPro" id="IPR051333">
    <property type="entry name" value="CLIP_Serine_Protease"/>
</dbReference>
<evidence type="ECO:0000256" key="8">
    <source>
        <dbReference type="ARBA" id="ARBA00023157"/>
    </source>
</evidence>
<keyword evidence="8" id="KW-1015">Disulfide bond</keyword>
<dbReference type="Gene3D" id="2.40.10.10">
    <property type="entry name" value="Trypsin-like serine proteases"/>
    <property type="match status" value="1"/>
</dbReference>
<dbReference type="Proteomes" id="UP000801492">
    <property type="component" value="Unassembled WGS sequence"/>
</dbReference>
<evidence type="ECO:0000256" key="7">
    <source>
        <dbReference type="ARBA" id="ARBA00023145"/>
    </source>
</evidence>
<dbReference type="AlphaFoldDB" id="A0A8K0FWZ5"/>
<feature type="region of interest" description="Disordered" evidence="9">
    <location>
        <begin position="201"/>
        <end position="220"/>
    </location>
</feature>
<proteinExistence type="predicted"/>
<comment type="caution">
    <text evidence="12">The sequence shown here is derived from an EMBL/GenBank/DDBJ whole genome shotgun (WGS) entry which is preliminary data.</text>
</comment>
<dbReference type="PRINTS" id="PR00722">
    <property type="entry name" value="CHYMOTRYPSIN"/>
</dbReference>